<evidence type="ECO:0008006" key="3">
    <source>
        <dbReference type="Google" id="ProtNLM"/>
    </source>
</evidence>
<dbReference type="PANTHER" id="PTHR48174">
    <property type="entry name" value="DUF946 FAMILY PROTEIN"/>
    <property type="match status" value="1"/>
</dbReference>
<name>A0A9P5BYC7_9PLEO</name>
<gene>
    <name evidence="1" type="ORF">E8E12_002050</name>
</gene>
<proteinExistence type="predicted"/>
<sequence length="361" mass="41153">MKALPDKYRFAEDHAPIFHLHPEDQYRPSDLTEFLRHTTPMIDRVPASNNDDAMDLDNLSRLNTLGNSQGRNVYLTSRDDVTSNPQWLKGADIDAREGFKGGELCTGAIVVVDKGEGVVDVFYFIFWAYNYGGIVLSQNLGNHVGDWEHVMIRFKGGKPKQVWLSQHSNGEAYTFDALEKGILYVAKGSHAIYAREGDIDHTIPNFNTDLPFLLVDQCKAGPEFDPLLTSYLYSYDRTNRQFTGLNRSSLATGWLLFNGHWGDQEYPADDKRQQSFVGFLKYGDGPTGPADKQLDRKRVWPDNSHAWGQLVRTSLDGRTRLRDQLKEWWWRAFGRKEKAMKIKGEPSRAYADGTRAPLKRT</sequence>
<protein>
    <recommendedName>
        <fullName evidence="3">Vacuolar protein sorting-associated protein 62</fullName>
    </recommendedName>
</protein>
<keyword evidence="2" id="KW-1185">Reference proteome</keyword>
<dbReference type="InterPro" id="IPR009291">
    <property type="entry name" value="Vps62"/>
</dbReference>
<reference evidence="1" key="1">
    <citation type="submission" date="2019-04" db="EMBL/GenBank/DDBJ databases">
        <title>Sequencing of skin fungus with MAO and IRED activity.</title>
        <authorList>
            <person name="Marsaioli A.J."/>
            <person name="Bonatto J.M.C."/>
            <person name="Reis Junior O."/>
        </authorList>
    </citation>
    <scope>NUCLEOTIDE SEQUENCE</scope>
    <source>
        <strain evidence="1">28M1</strain>
    </source>
</reference>
<dbReference type="OrthoDB" id="188042at2759"/>
<dbReference type="EMBL" id="SWKV01000056">
    <property type="protein sequence ID" value="KAF3035655.1"/>
    <property type="molecule type" value="Genomic_DNA"/>
</dbReference>
<comment type="caution">
    <text evidence="1">The sequence shown here is derived from an EMBL/GenBank/DDBJ whole genome shotgun (WGS) entry which is preliminary data.</text>
</comment>
<dbReference type="PANTHER" id="PTHR48174:SF5">
    <property type="entry name" value="VACUOLAR PROTEIN SORTING-ASSOCIATED PROTEIN 62"/>
    <property type="match status" value="1"/>
</dbReference>
<dbReference type="AlphaFoldDB" id="A0A9P5BYC7"/>
<evidence type="ECO:0000313" key="1">
    <source>
        <dbReference type="EMBL" id="KAF3035655.1"/>
    </source>
</evidence>
<dbReference type="Pfam" id="PF06101">
    <property type="entry name" value="Vps62"/>
    <property type="match status" value="1"/>
</dbReference>
<accession>A0A9P5BYC7</accession>
<dbReference type="Proteomes" id="UP000758155">
    <property type="component" value="Unassembled WGS sequence"/>
</dbReference>
<organism evidence="1 2">
    <name type="scientific">Didymella heteroderae</name>
    <dbReference type="NCBI Taxonomy" id="1769908"/>
    <lineage>
        <taxon>Eukaryota</taxon>
        <taxon>Fungi</taxon>
        <taxon>Dikarya</taxon>
        <taxon>Ascomycota</taxon>
        <taxon>Pezizomycotina</taxon>
        <taxon>Dothideomycetes</taxon>
        <taxon>Pleosporomycetidae</taxon>
        <taxon>Pleosporales</taxon>
        <taxon>Pleosporineae</taxon>
        <taxon>Didymellaceae</taxon>
        <taxon>Didymella</taxon>
    </lineage>
</organism>
<evidence type="ECO:0000313" key="2">
    <source>
        <dbReference type="Proteomes" id="UP000758155"/>
    </source>
</evidence>